<dbReference type="Pfam" id="PF13410">
    <property type="entry name" value="GST_C_2"/>
    <property type="match status" value="1"/>
</dbReference>
<comment type="caution">
    <text evidence="3">The sequence shown here is derived from an EMBL/GenBank/DDBJ whole genome shotgun (WGS) entry which is preliminary data.</text>
</comment>
<dbReference type="PROSITE" id="PS50404">
    <property type="entry name" value="GST_NTER"/>
    <property type="match status" value="1"/>
</dbReference>
<keyword evidence="3" id="KW-0808">Transferase</keyword>
<gene>
    <name evidence="3" type="ORF">AX760_22650</name>
</gene>
<dbReference type="InterPro" id="IPR010987">
    <property type="entry name" value="Glutathione-S-Trfase_C-like"/>
</dbReference>
<dbReference type="Proteomes" id="UP000182661">
    <property type="component" value="Unassembled WGS sequence"/>
</dbReference>
<reference evidence="3 4" key="1">
    <citation type="submission" date="2016-02" db="EMBL/GenBank/DDBJ databases">
        <title>Genome sequencing of a beta-galactosidase producing bacteria Rhizobium sp. 59.</title>
        <authorList>
            <person name="Wang D."/>
            <person name="Kot W."/>
            <person name="Qin Y."/>
            <person name="Hansen L."/>
            <person name="Naqvi K."/>
            <person name="Rensing C."/>
        </authorList>
    </citation>
    <scope>NUCLEOTIDE SEQUENCE [LARGE SCALE GENOMIC DNA]</scope>
    <source>
        <strain evidence="3 4">59</strain>
    </source>
</reference>
<dbReference type="SFLD" id="SFLDG01150">
    <property type="entry name" value="Main.1:_Beta-like"/>
    <property type="match status" value="1"/>
</dbReference>
<feature type="domain" description="GST N-terminal" evidence="1">
    <location>
        <begin position="1"/>
        <end position="80"/>
    </location>
</feature>
<dbReference type="PANTHER" id="PTHR44051:SF8">
    <property type="entry name" value="GLUTATHIONE S-TRANSFERASE GSTA"/>
    <property type="match status" value="1"/>
</dbReference>
<keyword evidence="4" id="KW-1185">Reference proteome</keyword>
<dbReference type="EMBL" id="LSRP01000117">
    <property type="protein sequence ID" value="OJF92423.1"/>
    <property type="molecule type" value="Genomic_DNA"/>
</dbReference>
<dbReference type="PANTHER" id="PTHR44051">
    <property type="entry name" value="GLUTATHIONE S-TRANSFERASE-RELATED"/>
    <property type="match status" value="1"/>
</dbReference>
<dbReference type="AlphaFoldDB" id="A0A657LP04"/>
<evidence type="ECO:0000313" key="3">
    <source>
        <dbReference type="EMBL" id="OJF92423.1"/>
    </source>
</evidence>
<proteinExistence type="predicted"/>
<dbReference type="SFLD" id="SFLDG00358">
    <property type="entry name" value="Main_(cytGST)"/>
    <property type="match status" value="1"/>
</dbReference>
<evidence type="ECO:0000259" key="1">
    <source>
        <dbReference type="PROSITE" id="PS50404"/>
    </source>
</evidence>
<protein>
    <submittedName>
        <fullName evidence="3">Glutathione S-transferase</fullName>
    </submittedName>
</protein>
<dbReference type="PROSITE" id="PS50405">
    <property type="entry name" value="GST_CTER"/>
    <property type="match status" value="1"/>
</dbReference>
<organism evidence="3 4">
    <name type="scientific">Pararhizobium antarcticum</name>
    <dbReference type="NCBI Taxonomy" id="1798805"/>
    <lineage>
        <taxon>Bacteria</taxon>
        <taxon>Pseudomonadati</taxon>
        <taxon>Pseudomonadota</taxon>
        <taxon>Alphaproteobacteria</taxon>
        <taxon>Hyphomicrobiales</taxon>
        <taxon>Rhizobiaceae</taxon>
        <taxon>Rhizobium/Agrobacterium group</taxon>
        <taxon>Pararhizobium</taxon>
    </lineage>
</organism>
<dbReference type="InterPro" id="IPR004045">
    <property type="entry name" value="Glutathione_S-Trfase_N"/>
</dbReference>
<dbReference type="SUPFAM" id="SSF47616">
    <property type="entry name" value="GST C-terminal domain-like"/>
    <property type="match status" value="1"/>
</dbReference>
<dbReference type="InterPro" id="IPR036249">
    <property type="entry name" value="Thioredoxin-like_sf"/>
</dbReference>
<name>A0A657LP04_9HYPH</name>
<dbReference type="CDD" id="cd03057">
    <property type="entry name" value="GST_N_Beta"/>
    <property type="match status" value="1"/>
</dbReference>
<dbReference type="InterPro" id="IPR040079">
    <property type="entry name" value="Glutathione_S-Trfase"/>
</dbReference>
<accession>A0A657LP04</accession>
<dbReference type="Gene3D" id="3.40.30.10">
    <property type="entry name" value="Glutaredoxin"/>
    <property type="match status" value="1"/>
</dbReference>
<dbReference type="SFLD" id="SFLDS00019">
    <property type="entry name" value="Glutathione_Transferase_(cytos"/>
    <property type="match status" value="1"/>
</dbReference>
<dbReference type="OrthoDB" id="7583243at2"/>
<feature type="domain" description="GST C-terminal" evidence="2">
    <location>
        <begin position="86"/>
        <end position="206"/>
    </location>
</feature>
<evidence type="ECO:0000313" key="4">
    <source>
        <dbReference type="Proteomes" id="UP000182661"/>
    </source>
</evidence>
<sequence>MLTLFYAPGTCSLAAHIVLEEIGAPYEARRLDFSAQQQTSPDFLSLNPKGRVPALSTDRGIITETPAILAFLAQAFPASGLAPLDDPFAFARLQAFNSYLCSTVHVAHAHGRRGSRWTDDGAAIETMKQKVPQTMAACFDFIETTMLAGPWVMGQDYTVADAYLYTMAGWLEADGVDPARFPGVLDHRTRMAERPAVKAVLAVLKG</sequence>
<dbReference type="RefSeq" id="WP_071834859.1">
    <property type="nucleotide sequence ID" value="NZ_LSRP01000117.1"/>
</dbReference>
<dbReference type="SUPFAM" id="SSF52833">
    <property type="entry name" value="Thioredoxin-like"/>
    <property type="match status" value="1"/>
</dbReference>
<dbReference type="Gene3D" id="1.20.1050.10">
    <property type="match status" value="1"/>
</dbReference>
<dbReference type="CDD" id="cd03188">
    <property type="entry name" value="GST_C_Beta"/>
    <property type="match status" value="1"/>
</dbReference>
<dbReference type="GO" id="GO:0016740">
    <property type="term" value="F:transferase activity"/>
    <property type="evidence" value="ECO:0007669"/>
    <property type="project" value="UniProtKB-KW"/>
</dbReference>
<evidence type="ECO:0000259" key="2">
    <source>
        <dbReference type="PROSITE" id="PS50405"/>
    </source>
</evidence>
<dbReference type="InterPro" id="IPR036282">
    <property type="entry name" value="Glutathione-S-Trfase_C_sf"/>
</dbReference>
<dbReference type="Pfam" id="PF02798">
    <property type="entry name" value="GST_N"/>
    <property type="match status" value="1"/>
</dbReference>